<evidence type="ECO:0000256" key="6">
    <source>
        <dbReference type="SAM" id="MobiDB-lite"/>
    </source>
</evidence>
<dbReference type="GO" id="GO:0022857">
    <property type="term" value="F:transmembrane transporter activity"/>
    <property type="evidence" value="ECO:0007669"/>
    <property type="project" value="InterPro"/>
</dbReference>
<dbReference type="PANTHER" id="PTHR42718:SF42">
    <property type="entry name" value="EXPORT PROTEIN"/>
    <property type="match status" value="1"/>
</dbReference>
<feature type="transmembrane region" description="Helical" evidence="7">
    <location>
        <begin position="431"/>
        <end position="453"/>
    </location>
</feature>
<gene>
    <name evidence="9" type="ORF">FOE67_11695</name>
</gene>
<feature type="domain" description="Major facilitator superfamily (MFS) profile" evidence="8">
    <location>
        <begin position="40"/>
        <end position="532"/>
    </location>
</feature>
<dbReference type="SUPFAM" id="SSF103473">
    <property type="entry name" value="MFS general substrate transporter"/>
    <property type="match status" value="1"/>
</dbReference>
<evidence type="ECO:0000256" key="4">
    <source>
        <dbReference type="ARBA" id="ARBA00023136"/>
    </source>
</evidence>
<feature type="transmembrane region" description="Helical" evidence="7">
    <location>
        <begin position="105"/>
        <end position="125"/>
    </location>
</feature>
<dbReference type="Gene3D" id="1.20.1250.20">
    <property type="entry name" value="MFS general substrate transporter like domains"/>
    <property type="match status" value="1"/>
</dbReference>
<feature type="transmembrane region" description="Helical" evidence="7">
    <location>
        <begin position="131"/>
        <end position="153"/>
    </location>
</feature>
<evidence type="ECO:0000256" key="7">
    <source>
        <dbReference type="SAM" id="Phobius"/>
    </source>
</evidence>
<dbReference type="GO" id="GO:0046677">
    <property type="term" value="P:response to antibiotic"/>
    <property type="evidence" value="ECO:0007669"/>
    <property type="project" value="UniProtKB-KW"/>
</dbReference>
<dbReference type="InterPro" id="IPR036259">
    <property type="entry name" value="MFS_trans_sf"/>
</dbReference>
<evidence type="ECO:0000256" key="5">
    <source>
        <dbReference type="ARBA" id="ARBA00023251"/>
    </source>
</evidence>
<evidence type="ECO:0000313" key="10">
    <source>
        <dbReference type="Proteomes" id="UP000530234"/>
    </source>
</evidence>
<protein>
    <submittedName>
        <fullName evidence="9">MFS transporter</fullName>
    </submittedName>
</protein>
<dbReference type="PROSITE" id="PS50850">
    <property type="entry name" value="MFS"/>
    <property type="match status" value="1"/>
</dbReference>
<evidence type="ECO:0000313" key="9">
    <source>
        <dbReference type="EMBL" id="MBB0230159.1"/>
    </source>
</evidence>
<feature type="transmembrane region" description="Helical" evidence="7">
    <location>
        <begin position="226"/>
        <end position="246"/>
    </location>
</feature>
<feature type="transmembrane region" description="Helical" evidence="7">
    <location>
        <begin position="40"/>
        <end position="58"/>
    </location>
</feature>
<proteinExistence type="predicted"/>
<feature type="transmembrane region" description="Helical" evidence="7">
    <location>
        <begin position="328"/>
        <end position="348"/>
    </location>
</feature>
<dbReference type="Pfam" id="PF07690">
    <property type="entry name" value="MFS_1"/>
    <property type="match status" value="1"/>
</dbReference>
<accession>A0A7W3T3A7</accession>
<dbReference type="PANTHER" id="PTHR42718">
    <property type="entry name" value="MAJOR FACILITATOR SUPERFAMILY MULTIDRUG TRANSPORTER MFSC"/>
    <property type="match status" value="1"/>
</dbReference>
<feature type="transmembrane region" description="Helical" evidence="7">
    <location>
        <begin position="193"/>
        <end position="214"/>
    </location>
</feature>
<dbReference type="Proteomes" id="UP000530234">
    <property type="component" value="Unassembled WGS sequence"/>
</dbReference>
<dbReference type="EMBL" id="VKHS01000230">
    <property type="protein sequence ID" value="MBB0230159.1"/>
    <property type="molecule type" value="Genomic_DNA"/>
</dbReference>
<feature type="transmembrane region" description="Helical" evidence="7">
    <location>
        <begin position="360"/>
        <end position="378"/>
    </location>
</feature>
<organism evidence="9 10">
    <name type="scientific">Streptomyces calidiresistens</name>
    <dbReference type="NCBI Taxonomy" id="1485586"/>
    <lineage>
        <taxon>Bacteria</taxon>
        <taxon>Bacillati</taxon>
        <taxon>Actinomycetota</taxon>
        <taxon>Actinomycetes</taxon>
        <taxon>Kitasatosporales</taxon>
        <taxon>Streptomycetaceae</taxon>
        <taxon>Streptomyces</taxon>
    </lineage>
</organism>
<feature type="transmembrane region" description="Helical" evidence="7">
    <location>
        <begin position="296"/>
        <end position="316"/>
    </location>
</feature>
<feature type="transmembrane region" description="Helical" evidence="7">
    <location>
        <begin position="78"/>
        <end position="98"/>
    </location>
</feature>
<feature type="transmembrane region" description="Helical" evidence="7">
    <location>
        <begin position="165"/>
        <end position="187"/>
    </location>
</feature>
<keyword evidence="5" id="KW-0046">Antibiotic resistance</keyword>
<feature type="non-terminal residue" evidence="9">
    <location>
        <position position="1"/>
    </location>
</feature>
<evidence type="ECO:0000259" key="8">
    <source>
        <dbReference type="PROSITE" id="PS50850"/>
    </source>
</evidence>
<comment type="subcellular location">
    <subcellularLocation>
        <location evidence="1">Cell membrane</location>
        <topology evidence="1">Multi-pass membrane protein</topology>
    </subcellularLocation>
</comment>
<evidence type="ECO:0000256" key="2">
    <source>
        <dbReference type="ARBA" id="ARBA00022692"/>
    </source>
</evidence>
<feature type="transmembrane region" description="Helical" evidence="7">
    <location>
        <begin position="509"/>
        <end position="528"/>
    </location>
</feature>
<sequence length="556" mass="58041">TRDRDPARAADDAPGATGTPVPTDDLDGIPPDVYRRRWRVLAAMCTSLLTVMLANGSLNLALPSLSTDLGLTTLQQTWVIDLYSLTFAALLFTAATVGDRYGRRVVMQAGLLVFVASSAYAALAVDSGAGLILARGLMGVGAAMVMPTTLSIINNVFPRHERPRAIAVWTGIAGVGASLGSILSGVLLERYDWRSVFVVGALLALGALVANQVLAPESRDERRTPVDWWGGLLSTIGIFGLVYAIIEGPSHGFTDPGVLVGAMAAVLGLGLFVWWQTRTDHPMLDLKLFRNPVFGVSSLTCAIAFFALFGAFYALAQLFQLILGYGPLKASLVTLPIMLPMMILAPLVPNIVRARGPRAVISFGLTVMAVGFLLGSGWDADVTYWGVLVPILVVIVGMALAMPPATELLMSSVPRNRSGMGSAMNDTTRELGGALGIAILGSMLASGYAAGIADAVRDLPAELRGLAEDSFAVALHAVVPAVAESAGEEAAAGYLATFEAAWMNGLTQAMLVSSVLAFVAAAVAFTFMPRHAGKTADAAASVEPAAEEGEKATTPA</sequence>
<keyword evidence="10" id="KW-1185">Reference proteome</keyword>
<comment type="caution">
    <text evidence="9">The sequence shown here is derived from an EMBL/GenBank/DDBJ whole genome shotgun (WGS) entry which is preliminary data.</text>
</comment>
<dbReference type="InterPro" id="IPR011701">
    <property type="entry name" value="MFS"/>
</dbReference>
<name>A0A7W3T3A7_9ACTN</name>
<keyword evidence="4 7" id="KW-0472">Membrane</keyword>
<feature type="transmembrane region" description="Helical" evidence="7">
    <location>
        <begin position="384"/>
        <end position="410"/>
    </location>
</feature>
<evidence type="ECO:0000256" key="1">
    <source>
        <dbReference type="ARBA" id="ARBA00004651"/>
    </source>
</evidence>
<reference evidence="10" key="1">
    <citation type="submission" date="2019-10" db="EMBL/GenBank/DDBJ databases">
        <title>Streptomyces sp. nov., a novel actinobacterium isolated from alkaline environment.</title>
        <authorList>
            <person name="Golinska P."/>
        </authorList>
    </citation>
    <scope>NUCLEOTIDE SEQUENCE [LARGE SCALE GENOMIC DNA]</scope>
    <source>
        <strain evidence="10">DSM 42108</strain>
    </source>
</reference>
<dbReference type="RefSeq" id="WP_182663351.1">
    <property type="nucleotide sequence ID" value="NZ_VKHS01000230.1"/>
</dbReference>
<keyword evidence="2 7" id="KW-0812">Transmembrane</keyword>
<dbReference type="AlphaFoldDB" id="A0A7W3T3A7"/>
<feature type="region of interest" description="Disordered" evidence="6">
    <location>
        <begin position="1"/>
        <end position="26"/>
    </location>
</feature>
<dbReference type="InterPro" id="IPR020846">
    <property type="entry name" value="MFS_dom"/>
</dbReference>
<keyword evidence="3 7" id="KW-1133">Transmembrane helix</keyword>
<feature type="compositionally biased region" description="Basic and acidic residues" evidence="6">
    <location>
        <begin position="1"/>
        <end position="11"/>
    </location>
</feature>
<dbReference type="CDD" id="cd17321">
    <property type="entry name" value="MFS_MMR_MDR_like"/>
    <property type="match status" value="1"/>
</dbReference>
<feature type="transmembrane region" description="Helical" evidence="7">
    <location>
        <begin position="258"/>
        <end position="275"/>
    </location>
</feature>
<evidence type="ECO:0000256" key="3">
    <source>
        <dbReference type="ARBA" id="ARBA00022989"/>
    </source>
</evidence>
<dbReference type="GO" id="GO:0005886">
    <property type="term" value="C:plasma membrane"/>
    <property type="evidence" value="ECO:0007669"/>
    <property type="project" value="UniProtKB-SubCell"/>
</dbReference>